<dbReference type="Proteomes" id="UP000593765">
    <property type="component" value="Chromosome"/>
</dbReference>
<keyword evidence="2" id="KW-0560">Oxidoreductase</keyword>
<evidence type="ECO:0000256" key="1">
    <source>
        <dbReference type="ARBA" id="ARBA00022857"/>
    </source>
</evidence>
<dbReference type="InterPro" id="IPR036291">
    <property type="entry name" value="NAD(P)-bd_dom_sf"/>
</dbReference>
<dbReference type="GO" id="GO:0070402">
    <property type="term" value="F:NADPH binding"/>
    <property type="evidence" value="ECO:0007669"/>
    <property type="project" value="TreeGrafter"/>
</dbReference>
<dbReference type="Pfam" id="PF00107">
    <property type="entry name" value="ADH_zinc_N"/>
    <property type="match status" value="1"/>
</dbReference>
<evidence type="ECO:0000313" key="5">
    <source>
        <dbReference type="Proteomes" id="UP000593765"/>
    </source>
</evidence>
<accession>A0A7M2WXT9</accession>
<gene>
    <name evidence="4" type="ORF">IPV69_01265</name>
</gene>
<dbReference type="Gene3D" id="3.90.180.10">
    <property type="entry name" value="Medium-chain alcohol dehydrogenases, catalytic domain"/>
    <property type="match status" value="1"/>
</dbReference>
<dbReference type="InterPro" id="IPR013149">
    <property type="entry name" value="ADH-like_C"/>
</dbReference>
<dbReference type="EMBL" id="CP063458">
    <property type="protein sequence ID" value="QOV90032.1"/>
    <property type="molecule type" value="Genomic_DNA"/>
</dbReference>
<evidence type="ECO:0000259" key="3">
    <source>
        <dbReference type="SMART" id="SM00829"/>
    </source>
</evidence>
<reference evidence="4 5" key="1">
    <citation type="submission" date="2020-10" db="EMBL/GenBank/DDBJ databases">
        <title>Wide distribution of Phycisphaera-like planctomycetes from WD2101 soil group in peatlands and genome analysis of the first cultivated representative.</title>
        <authorList>
            <person name="Dedysh S.N."/>
            <person name="Beletsky A.V."/>
            <person name="Ivanova A."/>
            <person name="Kulichevskaya I.S."/>
            <person name="Suzina N.E."/>
            <person name="Philippov D.A."/>
            <person name="Rakitin A.L."/>
            <person name="Mardanov A.V."/>
            <person name="Ravin N.V."/>
        </authorList>
    </citation>
    <scope>NUCLEOTIDE SEQUENCE [LARGE SCALE GENOMIC DNA]</scope>
    <source>
        <strain evidence="4 5">M1803</strain>
    </source>
</reference>
<dbReference type="PANTHER" id="PTHR48106:SF18">
    <property type="entry name" value="QUINONE OXIDOREDUCTASE PIG3"/>
    <property type="match status" value="1"/>
</dbReference>
<dbReference type="SUPFAM" id="SSF50129">
    <property type="entry name" value="GroES-like"/>
    <property type="match status" value="1"/>
</dbReference>
<dbReference type="Pfam" id="PF08240">
    <property type="entry name" value="ADH_N"/>
    <property type="match status" value="1"/>
</dbReference>
<protein>
    <submittedName>
        <fullName evidence="4">Zinc-binding alcohol dehydrogenase family protein</fullName>
    </submittedName>
</protein>
<dbReference type="SMART" id="SM00829">
    <property type="entry name" value="PKS_ER"/>
    <property type="match status" value="1"/>
</dbReference>
<name>A0A7M2WXT9_9BACT</name>
<dbReference type="Gene3D" id="3.40.50.720">
    <property type="entry name" value="NAD(P)-binding Rossmann-like Domain"/>
    <property type="match status" value="1"/>
</dbReference>
<keyword evidence="5" id="KW-1185">Reference proteome</keyword>
<dbReference type="AlphaFoldDB" id="A0A7M2WXT9"/>
<dbReference type="InterPro" id="IPR020843">
    <property type="entry name" value="ER"/>
</dbReference>
<keyword evidence="1" id="KW-0521">NADP</keyword>
<dbReference type="KEGG" id="hbs:IPV69_01265"/>
<organism evidence="4 5">
    <name type="scientific">Humisphaera borealis</name>
    <dbReference type="NCBI Taxonomy" id="2807512"/>
    <lineage>
        <taxon>Bacteria</taxon>
        <taxon>Pseudomonadati</taxon>
        <taxon>Planctomycetota</taxon>
        <taxon>Phycisphaerae</taxon>
        <taxon>Tepidisphaerales</taxon>
        <taxon>Tepidisphaeraceae</taxon>
        <taxon>Humisphaera</taxon>
    </lineage>
</organism>
<dbReference type="InterPro" id="IPR013154">
    <property type="entry name" value="ADH-like_N"/>
</dbReference>
<evidence type="ECO:0000256" key="2">
    <source>
        <dbReference type="ARBA" id="ARBA00023002"/>
    </source>
</evidence>
<dbReference type="GO" id="GO:0016651">
    <property type="term" value="F:oxidoreductase activity, acting on NAD(P)H"/>
    <property type="evidence" value="ECO:0007669"/>
    <property type="project" value="TreeGrafter"/>
</dbReference>
<evidence type="ECO:0000313" key="4">
    <source>
        <dbReference type="EMBL" id="QOV90032.1"/>
    </source>
</evidence>
<dbReference type="SUPFAM" id="SSF51735">
    <property type="entry name" value="NAD(P)-binding Rossmann-fold domains"/>
    <property type="match status" value="1"/>
</dbReference>
<feature type="domain" description="Enoyl reductase (ER)" evidence="3">
    <location>
        <begin position="11"/>
        <end position="325"/>
    </location>
</feature>
<proteinExistence type="predicted"/>
<dbReference type="RefSeq" id="WP_206293101.1">
    <property type="nucleotide sequence ID" value="NZ_CP063458.1"/>
</dbReference>
<sequence length="335" mass="35500">MKAWLIDDTKSGIEQLRIGTVMDPEPGSGEVVVKVHYASLNPADRYLSMGQYPAKPSLPHILGRDGVGEVVAVATDVKSLKVGDRVLLLRSEIGVSKPGTFAELVSVPVESLAPVPPKWSPEQSAGAPLVYLTAYQALTTWGKLPPHSVVLITGASGGVGVASVQLAEAMGFDVVALSRSANKREKLERLGADHTIDPTDPAWPKTVKQILGHRRVELAVDNIGGESFKGIVETLGENGRISCVGQLAGPVPNFSPATLFFRRLRVGGVAVGAYTPAESQEAWKAVLELLEKSGAEPLVDEVFPFEQLPKAFAKLAAGPMGKVVLEIEARRHGGA</sequence>
<dbReference type="InterPro" id="IPR011032">
    <property type="entry name" value="GroES-like_sf"/>
</dbReference>
<dbReference type="PANTHER" id="PTHR48106">
    <property type="entry name" value="QUINONE OXIDOREDUCTASE PIG3-RELATED"/>
    <property type="match status" value="1"/>
</dbReference>